<dbReference type="EMBL" id="JAMFMB010000022">
    <property type="protein sequence ID" value="MCL6285103.1"/>
    <property type="molecule type" value="Genomic_DNA"/>
</dbReference>
<comment type="caution">
    <text evidence="2">The sequence shown here is derived from an EMBL/GenBank/DDBJ whole genome shotgun (WGS) entry which is preliminary data.</text>
</comment>
<evidence type="ECO:0000313" key="3">
    <source>
        <dbReference type="Proteomes" id="UP001203880"/>
    </source>
</evidence>
<dbReference type="Proteomes" id="UP001203880">
    <property type="component" value="Unassembled WGS sequence"/>
</dbReference>
<sequence length="98" mass="10230">MIRATLAQTLTALADGATPDHPGLSVTEAKIDLPLLVSLEHGADGPVFIAHPPWSAFRSGFEPVAHRARLTIHEAPPDIPPKALPETATPATGPDEAT</sequence>
<reference evidence="2" key="1">
    <citation type="submission" date="2022-05" db="EMBL/GenBank/DDBJ databases">
        <authorList>
            <person name="Park J.-S."/>
        </authorList>
    </citation>
    <scope>NUCLEOTIDE SEQUENCE</scope>
    <source>
        <strain evidence="2">2012CJ41-6</strain>
    </source>
</reference>
<keyword evidence="3" id="KW-1185">Reference proteome</keyword>
<accession>A0ABT0Q7G3</accession>
<organism evidence="2 3">
    <name type="scientific">Ruegeria spongiae</name>
    <dbReference type="NCBI Taxonomy" id="2942209"/>
    <lineage>
        <taxon>Bacteria</taxon>
        <taxon>Pseudomonadati</taxon>
        <taxon>Pseudomonadota</taxon>
        <taxon>Alphaproteobacteria</taxon>
        <taxon>Rhodobacterales</taxon>
        <taxon>Roseobacteraceae</taxon>
        <taxon>Ruegeria</taxon>
    </lineage>
</organism>
<dbReference type="RefSeq" id="WP_249711575.1">
    <property type="nucleotide sequence ID" value="NZ_JAMFMB010000022.1"/>
</dbReference>
<gene>
    <name evidence="2" type="ORF">M3P21_16355</name>
</gene>
<feature type="region of interest" description="Disordered" evidence="1">
    <location>
        <begin position="74"/>
        <end position="98"/>
    </location>
</feature>
<name>A0ABT0Q7G3_9RHOB</name>
<proteinExistence type="predicted"/>
<evidence type="ECO:0000313" key="2">
    <source>
        <dbReference type="EMBL" id="MCL6285103.1"/>
    </source>
</evidence>
<evidence type="ECO:0000256" key="1">
    <source>
        <dbReference type="SAM" id="MobiDB-lite"/>
    </source>
</evidence>
<protein>
    <submittedName>
        <fullName evidence="2">Uncharacterized protein</fullName>
    </submittedName>
</protein>